<evidence type="ECO:0000256" key="12">
    <source>
        <dbReference type="ARBA" id="ARBA00044632"/>
    </source>
</evidence>
<keyword evidence="9" id="KW-0511">Multifunctional enzyme</keyword>
<evidence type="ECO:0000256" key="7">
    <source>
        <dbReference type="ARBA" id="ARBA00023239"/>
    </source>
</evidence>
<dbReference type="Gene3D" id="3.30.310.40">
    <property type="match status" value="1"/>
</dbReference>
<dbReference type="SUPFAM" id="SSF55945">
    <property type="entry name" value="TATA-box binding protein-like"/>
    <property type="match status" value="1"/>
</dbReference>
<reference evidence="16 17" key="1">
    <citation type="submission" date="2019-04" db="EMBL/GenBank/DDBJ databases">
        <title>Comparative genomics and transcriptomics to analyze fruiting body development in filamentous ascomycetes.</title>
        <authorList>
            <consortium name="DOE Joint Genome Institute"/>
            <person name="Lutkenhaus R."/>
            <person name="Traeger S."/>
            <person name="Breuer J."/>
            <person name="Kuo A."/>
            <person name="Lipzen A."/>
            <person name="Pangilinan J."/>
            <person name="Dilworth D."/>
            <person name="Sandor L."/>
            <person name="Poggeler S."/>
            <person name="Barry K."/>
            <person name="Grigoriev I.V."/>
            <person name="Nowrousian M."/>
        </authorList>
    </citation>
    <scope>NUCLEOTIDE SEQUENCE [LARGE SCALE GENOMIC DNA]</scope>
    <source>
        <strain evidence="16 17">CBS 389.68</strain>
    </source>
</reference>
<dbReference type="InterPro" id="IPR003265">
    <property type="entry name" value="HhH-GPD_domain"/>
</dbReference>
<evidence type="ECO:0000256" key="14">
    <source>
        <dbReference type="SAM" id="MobiDB-lite"/>
    </source>
</evidence>
<dbReference type="EMBL" id="ML220117">
    <property type="protein sequence ID" value="TGZ81775.1"/>
    <property type="molecule type" value="Genomic_DNA"/>
</dbReference>
<evidence type="ECO:0000259" key="15">
    <source>
        <dbReference type="SMART" id="SM00478"/>
    </source>
</evidence>
<evidence type="ECO:0000256" key="11">
    <source>
        <dbReference type="ARBA" id="ARBA00025652"/>
    </source>
</evidence>
<evidence type="ECO:0000256" key="2">
    <source>
        <dbReference type="ARBA" id="ARBA00010679"/>
    </source>
</evidence>
<feature type="region of interest" description="Disordered" evidence="14">
    <location>
        <begin position="343"/>
        <end position="375"/>
    </location>
</feature>
<evidence type="ECO:0000256" key="10">
    <source>
        <dbReference type="ARBA" id="ARBA00023295"/>
    </source>
</evidence>
<evidence type="ECO:0000256" key="3">
    <source>
        <dbReference type="ARBA" id="ARBA00012720"/>
    </source>
</evidence>
<dbReference type="Pfam" id="PF07934">
    <property type="entry name" value="OGG_N"/>
    <property type="match status" value="1"/>
</dbReference>
<dbReference type="GO" id="GO:0140078">
    <property type="term" value="F:class I DNA-(apurinic or apyrimidinic site) endonuclease activity"/>
    <property type="evidence" value="ECO:0007669"/>
    <property type="project" value="UniProtKB-EC"/>
</dbReference>
<comment type="subcellular location">
    <subcellularLocation>
        <location evidence="1">Nucleus</location>
    </subcellularLocation>
</comment>
<gene>
    <name evidence="16" type="ORF">EX30DRAFT_305835</name>
</gene>
<proteinExistence type="inferred from homology"/>
<evidence type="ECO:0000256" key="5">
    <source>
        <dbReference type="ARBA" id="ARBA00022801"/>
    </source>
</evidence>
<sequence length="392" mass="44224">MTIAAPLWSTLPVPPTELCLDKVLRCGQSFRWKLSAPNEWTCTLRGRVVTLQQEPSHIKYRAVFPPGRSDSTTPTNDDTEELLRDYFNLSVNLEALYSHWSSVDPNFLKKSTTFAGIRILRQDPWENVVSFICSSNNNISRISQMVNNLCLHFGPHLATIDSIDYHDFPEPSALAVPGVEQRLRELGFGYRAKYIAKAALLVANERVPGWLNSLRKVSYREAHDTLLELPGVGPKVADCVCLMSLDKPGALPVDTHVWQIAQRDYKFKGVKGKTLNKTTYDAIGDHFRKLWGEEAGWAHSVLFTADLKAFSEVKNETTVVSTKAVLTAQVETLMQNTSIKQEQSMMTAETSRKRVKREDVEEKEGEKEINDGVAETSSLVDRIKRRRRSGRS</sequence>
<dbReference type="STRING" id="341454.A0A4V3SIX7"/>
<evidence type="ECO:0000256" key="6">
    <source>
        <dbReference type="ARBA" id="ARBA00023204"/>
    </source>
</evidence>
<dbReference type="Pfam" id="PF00730">
    <property type="entry name" value="HhH-GPD"/>
    <property type="match status" value="1"/>
</dbReference>
<dbReference type="EC" id="4.2.99.18" evidence="3"/>
<evidence type="ECO:0000256" key="4">
    <source>
        <dbReference type="ARBA" id="ARBA00022763"/>
    </source>
</evidence>
<name>A0A4V3SIX7_9PEZI</name>
<dbReference type="Gene3D" id="1.10.340.30">
    <property type="entry name" value="Hypothetical protein, domain 2"/>
    <property type="match status" value="1"/>
</dbReference>
<dbReference type="Gene3D" id="1.10.1670.10">
    <property type="entry name" value="Helix-hairpin-Helix base-excision DNA repair enzymes (C-terminal)"/>
    <property type="match status" value="1"/>
</dbReference>
<keyword evidence="6" id="KW-0234">DNA repair</keyword>
<dbReference type="FunFam" id="1.10.340.30:FF:000006">
    <property type="entry name" value="N-glycosylase/DNA lyase isoform X2"/>
    <property type="match status" value="1"/>
</dbReference>
<accession>A0A4V3SIX7</accession>
<dbReference type="OrthoDB" id="238681at2759"/>
<evidence type="ECO:0000256" key="13">
    <source>
        <dbReference type="ARBA" id="ARBA00073127"/>
    </source>
</evidence>
<organism evidence="16 17">
    <name type="scientific">Ascodesmis nigricans</name>
    <dbReference type="NCBI Taxonomy" id="341454"/>
    <lineage>
        <taxon>Eukaryota</taxon>
        <taxon>Fungi</taxon>
        <taxon>Dikarya</taxon>
        <taxon>Ascomycota</taxon>
        <taxon>Pezizomycotina</taxon>
        <taxon>Pezizomycetes</taxon>
        <taxon>Pezizales</taxon>
        <taxon>Ascodesmidaceae</taxon>
        <taxon>Ascodesmis</taxon>
    </lineage>
</organism>
<dbReference type="InterPro" id="IPR012904">
    <property type="entry name" value="OGG_N"/>
</dbReference>
<comment type="similarity">
    <text evidence="2">Belongs to the type-1 OGG1 family.</text>
</comment>
<keyword evidence="4" id="KW-0227">DNA damage</keyword>
<dbReference type="FunFam" id="1.10.1670.10:FF:000005">
    <property type="entry name" value="N-glycosylase/DNA lyase OGG1"/>
    <property type="match status" value="1"/>
</dbReference>
<dbReference type="GO" id="GO:0003684">
    <property type="term" value="F:damaged DNA binding"/>
    <property type="evidence" value="ECO:0007669"/>
    <property type="project" value="InterPro"/>
</dbReference>
<dbReference type="CDD" id="cd00056">
    <property type="entry name" value="ENDO3c"/>
    <property type="match status" value="1"/>
</dbReference>
<keyword evidence="5" id="KW-0378">Hydrolase</keyword>
<dbReference type="GO" id="GO:0034039">
    <property type="term" value="F:8-oxo-7,8-dihydroguanine DNA N-glycosylase activity"/>
    <property type="evidence" value="ECO:0007669"/>
    <property type="project" value="TreeGrafter"/>
</dbReference>
<dbReference type="FunCoup" id="A0A4V3SIX7">
    <property type="interactions" value="603"/>
</dbReference>
<dbReference type="AlphaFoldDB" id="A0A4V3SIX7"/>
<dbReference type="PANTHER" id="PTHR10242:SF2">
    <property type="entry name" value="N-GLYCOSYLASE_DNA LYASE"/>
    <property type="match status" value="1"/>
</dbReference>
<evidence type="ECO:0000313" key="17">
    <source>
        <dbReference type="Proteomes" id="UP000298138"/>
    </source>
</evidence>
<evidence type="ECO:0000256" key="1">
    <source>
        <dbReference type="ARBA" id="ARBA00004123"/>
    </source>
</evidence>
<dbReference type="SUPFAM" id="SSF48150">
    <property type="entry name" value="DNA-glycosylase"/>
    <property type="match status" value="1"/>
</dbReference>
<dbReference type="SMART" id="SM00478">
    <property type="entry name" value="ENDO3c"/>
    <property type="match status" value="1"/>
</dbReference>
<dbReference type="Proteomes" id="UP000298138">
    <property type="component" value="Unassembled WGS sequence"/>
</dbReference>
<keyword evidence="8" id="KW-0539">Nucleus</keyword>
<dbReference type="InterPro" id="IPR052054">
    <property type="entry name" value="Oxidative_DNA_repair_enzyme"/>
</dbReference>
<dbReference type="PANTHER" id="PTHR10242">
    <property type="entry name" value="8-OXOGUANINE DNA GLYCOSYLASE"/>
    <property type="match status" value="1"/>
</dbReference>
<dbReference type="InterPro" id="IPR011257">
    <property type="entry name" value="DNA_glycosylase"/>
</dbReference>
<protein>
    <recommendedName>
        <fullName evidence="13">N-glycosylase/DNA lyase</fullName>
        <ecNumber evidence="3">4.2.99.18</ecNumber>
    </recommendedName>
</protein>
<dbReference type="GO" id="GO:0005634">
    <property type="term" value="C:nucleus"/>
    <property type="evidence" value="ECO:0007669"/>
    <property type="project" value="UniProtKB-SubCell"/>
</dbReference>
<keyword evidence="17" id="KW-1185">Reference proteome</keyword>
<dbReference type="GO" id="GO:0006289">
    <property type="term" value="P:nucleotide-excision repair"/>
    <property type="evidence" value="ECO:0007669"/>
    <property type="project" value="InterPro"/>
</dbReference>
<keyword evidence="10" id="KW-0326">Glycosidase</keyword>
<feature type="compositionally biased region" description="Basic and acidic residues" evidence="14">
    <location>
        <begin position="350"/>
        <end position="370"/>
    </location>
</feature>
<comment type="function">
    <text evidence="11">DNA repair enzyme that incises DNA at 8-oxoG residues. Excises 7,8-dihydro-8-oxoguanine and 2,6-diamino-4-hydroxy-5-N-methylformamidopyrimidine (FAPY) from damaged DNA. Has a beta-lyase activity that nicks DNA 3' to the lesion.</text>
</comment>
<evidence type="ECO:0000313" key="16">
    <source>
        <dbReference type="EMBL" id="TGZ81775.1"/>
    </source>
</evidence>
<dbReference type="GO" id="GO:0006285">
    <property type="term" value="P:base-excision repair, AP site formation"/>
    <property type="evidence" value="ECO:0007669"/>
    <property type="project" value="TreeGrafter"/>
</dbReference>
<evidence type="ECO:0000256" key="9">
    <source>
        <dbReference type="ARBA" id="ARBA00023268"/>
    </source>
</evidence>
<dbReference type="InParanoid" id="A0A4V3SIX7"/>
<comment type="catalytic activity">
    <reaction evidence="12">
        <text>2'-deoxyribonucleotide-(2'-deoxyribose 5'-phosphate)-2'-deoxyribonucleotide-DNA = a 3'-end 2'-deoxyribonucleotide-(2,3-dehydro-2,3-deoxyribose 5'-phosphate)-DNA + a 5'-end 5'-phospho-2'-deoxyribonucleoside-DNA + H(+)</text>
        <dbReference type="Rhea" id="RHEA:66592"/>
        <dbReference type="Rhea" id="RHEA-COMP:13180"/>
        <dbReference type="Rhea" id="RHEA-COMP:16897"/>
        <dbReference type="Rhea" id="RHEA-COMP:17067"/>
        <dbReference type="ChEBI" id="CHEBI:15378"/>
        <dbReference type="ChEBI" id="CHEBI:136412"/>
        <dbReference type="ChEBI" id="CHEBI:157695"/>
        <dbReference type="ChEBI" id="CHEBI:167181"/>
        <dbReference type="EC" id="4.2.99.18"/>
    </reaction>
</comment>
<feature type="domain" description="HhH-GPD" evidence="15">
    <location>
        <begin position="133"/>
        <end position="307"/>
    </location>
</feature>
<evidence type="ECO:0000256" key="8">
    <source>
        <dbReference type="ARBA" id="ARBA00023242"/>
    </source>
</evidence>
<keyword evidence="7 16" id="KW-0456">Lyase</keyword>
<dbReference type="InterPro" id="IPR023170">
    <property type="entry name" value="HhH_base_excis_C"/>
</dbReference>